<dbReference type="AlphaFoldDB" id="A0A2M8GLL9"/>
<dbReference type="GO" id="GO:0006429">
    <property type="term" value="P:leucyl-tRNA aminoacylation"/>
    <property type="evidence" value="ECO:0007669"/>
    <property type="project" value="InterPro"/>
</dbReference>
<dbReference type="Pfam" id="PF09334">
    <property type="entry name" value="tRNA-synt_1g"/>
    <property type="match status" value="1"/>
</dbReference>
<dbReference type="InterPro" id="IPR015413">
    <property type="entry name" value="Methionyl/Leucyl_tRNA_Synth"/>
</dbReference>
<evidence type="ECO:0000256" key="5">
    <source>
        <dbReference type="ARBA" id="ARBA00022840"/>
    </source>
</evidence>
<comment type="caution">
    <text evidence="9">The sequence shown here is derived from an EMBL/GenBank/DDBJ whole genome shotgun (WGS) entry which is preliminary data.</text>
</comment>
<dbReference type="PANTHER" id="PTHR43740">
    <property type="entry name" value="LEUCYL-TRNA SYNTHETASE"/>
    <property type="match status" value="1"/>
</dbReference>
<reference evidence="10" key="1">
    <citation type="submission" date="2017-09" db="EMBL/GenBank/DDBJ databases">
        <title>Depth-based differentiation of microbial function through sediment-hosted aquifers and enrichment of novel symbionts in the deep terrestrial subsurface.</title>
        <authorList>
            <person name="Probst A.J."/>
            <person name="Ladd B."/>
            <person name="Jarett J.K."/>
            <person name="Geller-Mcgrath D.E."/>
            <person name="Sieber C.M.K."/>
            <person name="Emerson J.B."/>
            <person name="Anantharaman K."/>
            <person name="Thomas B.C."/>
            <person name="Malmstrom R."/>
            <person name="Stieglmeier M."/>
            <person name="Klingl A."/>
            <person name="Woyke T."/>
            <person name="Ryan C.M."/>
            <person name="Banfield J.F."/>
        </authorList>
    </citation>
    <scope>NUCLEOTIDE SEQUENCE [LARGE SCALE GENOMIC DNA]</scope>
</reference>
<dbReference type="Gene3D" id="3.40.50.620">
    <property type="entry name" value="HUPs"/>
    <property type="match status" value="1"/>
</dbReference>
<dbReference type="EMBL" id="PFQK01000080">
    <property type="protein sequence ID" value="PJC81453.1"/>
    <property type="molecule type" value="Genomic_DNA"/>
</dbReference>
<evidence type="ECO:0000256" key="4">
    <source>
        <dbReference type="ARBA" id="ARBA00022741"/>
    </source>
</evidence>
<evidence type="ECO:0000313" key="9">
    <source>
        <dbReference type="EMBL" id="PJC81453.1"/>
    </source>
</evidence>
<name>A0A2M8GLL9_9BACT</name>
<gene>
    <name evidence="9" type="ORF">CO007_04645</name>
</gene>
<dbReference type="PANTHER" id="PTHR43740:SF2">
    <property type="entry name" value="LEUCINE--TRNA LIGASE, MITOCHONDRIAL"/>
    <property type="match status" value="1"/>
</dbReference>
<sequence>MKSLPYQPQQFEKKWLNVWKKEKLNQFRFSSDKKKYYNLVELPYTSGDLHIGHWFTFVTPDVLARFKKMNGYNVFFPMGYDAFGLPAENAAIKRKIHPKDWTMKNIKTMTDQFQTMGTMIDWDW</sequence>
<evidence type="ECO:0000256" key="1">
    <source>
        <dbReference type="ARBA" id="ARBA00005594"/>
    </source>
</evidence>
<dbReference type="GO" id="GO:0005524">
    <property type="term" value="F:ATP binding"/>
    <property type="evidence" value="ECO:0007669"/>
    <property type="project" value="UniProtKB-KW"/>
</dbReference>
<evidence type="ECO:0000256" key="3">
    <source>
        <dbReference type="ARBA" id="ARBA00022598"/>
    </source>
</evidence>
<proteinExistence type="inferred from homology"/>
<dbReference type="GO" id="GO:0005829">
    <property type="term" value="C:cytosol"/>
    <property type="evidence" value="ECO:0007669"/>
    <property type="project" value="TreeGrafter"/>
</dbReference>
<dbReference type="InterPro" id="IPR002302">
    <property type="entry name" value="Leu-tRNA-ligase"/>
</dbReference>
<dbReference type="Gene3D" id="1.10.730.10">
    <property type="entry name" value="Isoleucyl-tRNA Synthetase, Domain 1"/>
    <property type="match status" value="1"/>
</dbReference>
<keyword evidence="6" id="KW-0648">Protein biosynthesis</keyword>
<protein>
    <recommendedName>
        <fullName evidence="2">leucine--tRNA ligase</fullName>
        <ecNumber evidence="2">6.1.1.4</ecNumber>
    </recommendedName>
</protein>
<evidence type="ECO:0000256" key="7">
    <source>
        <dbReference type="ARBA" id="ARBA00023146"/>
    </source>
</evidence>
<dbReference type="Proteomes" id="UP000229370">
    <property type="component" value="Unassembled WGS sequence"/>
</dbReference>
<comment type="similarity">
    <text evidence="1">Belongs to the class-I aminoacyl-tRNA synthetase family.</text>
</comment>
<keyword evidence="5" id="KW-0067">ATP-binding</keyword>
<keyword evidence="3 9" id="KW-0436">Ligase</keyword>
<dbReference type="GO" id="GO:0004823">
    <property type="term" value="F:leucine-tRNA ligase activity"/>
    <property type="evidence" value="ECO:0007669"/>
    <property type="project" value="UniProtKB-EC"/>
</dbReference>
<evidence type="ECO:0000259" key="8">
    <source>
        <dbReference type="Pfam" id="PF09334"/>
    </source>
</evidence>
<evidence type="ECO:0000256" key="6">
    <source>
        <dbReference type="ARBA" id="ARBA00022917"/>
    </source>
</evidence>
<evidence type="ECO:0000256" key="2">
    <source>
        <dbReference type="ARBA" id="ARBA00013164"/>
    </source>
</evidence>
<organism evidence="9 10">
    <name type="scientific">Candidatus Roizmanbacteria bacterium CG_4_8_14_3_um_filter_36_10</name>
    <dbReference type="NCBI Taxonomy" id="1974834"/>
    <lineage>
        <taxon>Bacteria</taxon>
        <taxon>Candidatus Roizmaniibacteriota</taxon>
    </lineage>
</organism>
<feature type="domain" description="Methionyl/Leucyl tRNA synthetase" evidence="8">
    <location>
        <begin position="41"/>
        <end position="119"/>
    </location>
</feature>
<feature type="non-terminal residue" evidence="9">
    <location>
        <position position="124"/>
    </location>
</feature>
<evidence type="ECO:0000313" key="10">
    <source>
        <dbReference type="Proteomes" id="UP000229370"/>
    </source>
</evidence>
<dbReference type="SUPFAM" id="SSF52374">
    <property type="entry name" value="Nucleotidylyl transferase"/>
    <property type="match status" value="1"/>
</dbReference>
<dbReference type="InterPro" id="IPR014729">
    <property type="entry name" value="Rossmann-like_a/b/a_fold"/>
</dbReference>
<dbReference type="EC" id="6.1.1.4" evidence="2"/>
<keyword evidence="4" id="KW-0547">Nucleotide-binding</keyword>
<accession>A0A2M8GLL9</accession>
<keyword evidence="7" id="KW-0030">Aminoacyl-tRNA synthetase</keyword>